<protein>
    <submittedName>
        <fullName evidence="6">Crp/Fnr family transcriptional regulator</fullName>
    </submittedName>
</protein>
<dbReference type="AlphaFoldDB" id="A0A849PB56"/>
<feature type="domain" description="Cyclic nucleotide-binding" evidence="4">
    <location>
        <begin position="23"/>
        <end position="125"/>
    </location>
</feature>
<comment type="caution">
    <text evidence="6">The sequence shown here is derived from an EMBL/GenBank/DDBJ whole genome shotgun (WGS) entry which is preliminary data.</text>
</comment>
<dbReference type="Gene3D" id="2.60.120.10">
    <property type="entry name" value="Jelly Rolls"/>
    <property type="match status" value="1"/>
</dbReference>
<dbReference type="GO" id="GO:0003677">
    <property type="term" value="F:DNA binding"/>
    <property type="evidence" value="ECO:0007669"/>
    <property type="project" value="UniProtKB-KW"/>
</dbReference>
<evidence type="ECO:0000259" key="4">
    <source>
        <dbReference type="PROSITE" id="PS50042"/>
    </source>
</evidence>
<dbReference type="RefSeq" id="WP_171680819.1">
    <property type="nucleotide sequence ID" value="NZ_JABGBN010000006.1"/>
</dbReference>
<dbReference type="PROSITE" id="PS50042">
    <property type="entry name" value="CNMP_BINDING_3"/>
    <property type="match status" value="1"/>
</dbReference>
<accession>A0A849PB56</accession>
<evidence type="ECO:0000256" key="3">
    <source>
        <dbReference type="ARBA" id="ARBA00023163"/>
    </source>
</evidence>
<dbReference type="CDD" id="cd00038">
    <property type="entry name" value="CAP_ED"/>
    <property type="match status" value="1"/>
</dbReference>
<name>A0A849PB56_9BURK</name>
<dbReference type="InterPro" id="IPR036388">
    <property type="entry name" value="WH-like_DNA-bd_sf"/>
</dbReference>
<evidence type="ECO:0000259" key="5">
    <source>
        <dbReference type="PROSITE" id="PS51063"/>
    </source>
</evidence>
<proteinExistence type="predicted"/>
<dbReference type="Pfam" id="PF13545">
    <property type="entry name" value="HTH_Crp_2"/>
    <property type="match status" value="1"/>
</dbReference>
<dbReference type="SUPFAM" id="SSF46785">
    <property type="entry name" value="Winged helix' DNA-binding domain"/>
    <property type="match status" value="1"/>
</dbReference>
<dbReference type="InterPro" id="IPR012318">
    <property type="entry name" value="HTH_CRP"/>
</dbReference>
<dbReference type="EMBL" id="JABGBN010000006">
    <property type="protein sequence ID" value="NOL52127.1"/>
    <property type="molecule type" value="Genomic_DNA"/>
</dbReference>
<dbReference type="Pfam" id="PF00027">
    <property type="entry name" value="cNMP_binding"/>
    <property type="match status" value="1"/>
</dbReference>
<keyword evidence="2" id="KW-0238">DNA-binding</keyword>
<dbReference type="GO" id="GO:0003700">
    <property type="term" value="F:DNA-binding transcription factor activity"/>
    <property type="evidence" value="ECO:0007669"/>
    <property type="project" value="TreeGrafter"/>
</dbReference>
<dbReference type="Proteomes" id="UP000537862">
    <property type="component" value="Unassembled WGS sequence"/>
</dbReference>
<keyword evidence="3" id="KW-0804">Transcription</keyword>
<evidence type="ECO:0000256" key="2">
    <source>
        <dbReference type="ARBA" id="ARBA00023125"/>
    </source>
</evidence>
<dbReference type="InterPro" id="IPR018490">
    <property type="entry name" value="cNMP-bd_dom_sf"/>
</dbReference>
<reference evidence="6 7" key="1">
    <citation type="submission" date="2020-05" db="EMBL/GenBank/DDBJ databases">
        <authorList>
            <person name="Niu N."/>
        </authorList>
    </citation>
    <scope>NUCLEOTIDE SEQUENCE [LARGE SCALE GENOMIC DNA]</scope>
    <source>
        <strain evidence="6 7">3340-03</strain>
    </source>
</reference>
<dbReference type="GO" id="GO:0005829">
    <property type="term" value="C:cytosol"/>
    <property type="evidence" value="ECO:0007669"/>
    <property type="project" value="TreeGrafter"/>
</dbReference>
<dbReference type="PANTHER" id="PTHR24567:SF26">
    <property type="entry name" value="REGULATORY PROTEIN YEIL"/>
    <property type="match status" value="1"/>
</dbReference>
<dbReference type="SMART" id="SM00100">
    <property type="entry name" value="cNMP"/>
    <property type="match status" value="1"/>
</dbReference>
<gene>
    <name evidence="6" type="ORF">HKX39_08120</name>
</gene>
<evidence type="ECO:0000313" key="7">
    <source>
        <dbReference type="Proteomes" id="UP000537862"/>
    </source>
</evidence>
<dbReference type="Gene3D" id="1.10.10.10">
    <property type="entry name" value="Winged helix-like DNA-binding domain superfamily/Winged helix DNA-binding domain"/>
    <property type="match status" value="1"/>
</dbReference>
<dbReference type="SMART" id="SM00419">
    <property type="entry name" value="HTH_CRP"/>
    <property type="match status" value="1"/>
</dbReference>
<dbReference type="PANTHER" id="PTHR24567">
    <property type="entry name" value="CRP FAMILY TRANSCRIPTIONAL REGULATORY PROTEIN"/>
    <property type="match status" value="1"/>
</dbReference>
<organism evidence="6 7">
    <name type="scientific">Pelistega suis</name>
    <dbReference type="NCBI Taxonomy" id="1631957"/>
    <lineage>
        <taxon>Bacteria</taxon>
        <taxon>Pseudomonadati</taxon>
        <taxon>Pseudomonadota</taxon>
        <taxon>Betaproteobacteria</taxon>
        <taxon>Burkholderiales</taxon>
        <taxon>Alcaligenaceae</taxon>
        <taxon>Pelistega</taxon>
    </lineage>
</organism>
<dbReference type="InterPro" id="IPR000595">
    <property type="entry name" value="cNMP-bd_dom"/>
</dbReference>
<keyword evidence="1" id="KW-0805">Transcription regulation</keyword>
<evidence type="ECO:0000256" key="1">
    <source>
        <dbReference type="ARBA" id="ARBA00023015"/>
    </source>
</evidence>
<evidence type="ECO:0000313" key="6">
    <source>
        <dbReference type="EMBL" id="NOL52127.1"/>
    </source>
</evidence>
<dbReference type="SUPFAM" id="SSF51206">
    <property type="entry name" value="cAMP-binding domain-like"/>
    <property type="match status" value="1"/>
</dbReference>
<feature type="domain" description="HTH crp-type" evidence="5">
    <location>
        <begin position="158"/>
        <end position="226"/>
    </location>
</feature>
<dbReference type="InterPro" id="IPR036390">
    <property type="entry name" value="WH_DNA-bd_sf"/>
</dbReference>
<dbReference type="InterPro" id="IPR050397">
    <property type="entry name" value="Env_Response_Regulators"/>
</dbReference>
<dbReference type="PROSITE" id="PS51063">
    <property type="entry name" value="HTH_CRP_2"/>
    <property type="match status" value="1"/>
</dbReference>
<dbReference type="InterPro" id="IPR014710">
    <property type="entry name" value="RmlC-like_jellyroll"/>
</dbReference>
<keyword evidence="7" id="KW-1185">Reference proteome</keyword>
<sequence length="239" mass="27333">MIKINLTSIEEEQLRSVLAQHPVFGGHPAELYASLLENAGTCQMKAGDRLFSEGDVATQYFVMGSGAVEMFRYSIEGDERVFSIFERGEFIAHAAMFMPHGKYPMNARARDNVKLYVLDRQALHKTCHRFPVLAIRLLSGMSMNIYKQINQVHWLTSSSAHERLAHYFVLLQQEQKNATVIIPVTQKQLAAQLGIRAETLNRILGEWQQKDYIRGKRKEWELLDIDYLNSLSGAAKRTF</sequence>